<dbReference type="SUPFAM" id="SSF52283">
    <property type="entry name" value="Formate/glycerate dehydrogenase catalytic domain-like"/>
    <property type="match status" value="1"/>
</dbReference>
<evidence type="ECO:0000259" key="5">
    <source>
        <dbReference type="Pfam" id="PF02826"/>
    </source>
</evidence>
<comment type="similarity">
    <text evidence="1 3">Belongs to the D-isomer specific 2-hydroxyacid dehydrogenase family.</text>
</comment>
<feature type="domain" description="D-isomer specific 2-hydroxyacid dehydrogenase NAD-binding" evidence="5">
    <location>
        <begin position="113"/>
        <end position="158"/>
    </location>
</feature>
<accession>A0A2P7QJH1</accession>
<evidence type="ECO:0000256" key="2">
    <source>
        <dbReference type="ARBA" id="ARBA00023027"/>
    </source>
</evidence>
<evidence type="ECO:0000256" key="1">
    <source>
        <dbReference type="ARBA" id="ARBA00005854"/>
    </source>
</evidence>
<dbReference type="GO" id="GO:0051287">
    <property type="term" value="F:NAD binding"/>
    <property type="evidence" value="ECO:0007669"/>
    <property type="project" value="InterPro"/>
</dbReference>
<dbReference type="InterPro" id="IPR006140">
    <property type="entry name" value="D-isomer_DH_NAD-bd"/>
</dbReference>
<name>A0A2P7QJH1_9SPHN</name>
<dbReference type="OrthoDB" id="9793626at2"/>
<proteinExistence type="inferred from homology"/>
<evidence type="ECO:0000313" key="6">
    <source>
        <dbReference type="EMBL" id="PSJ38116.1"/>
    </source>
</evidence>
<dbReference type="Pfam" id="PF00389">
    <property type="entry name" value="2-Hacid_dh"/>
    <property type="match status" value="1"/>
</dbReference>
<keyword evidence="2" id="KW-0520">NAD</keyword>
<dbReference type="InterPro" id="IPR006139">
    <property type="entry name" value="D-isomer_2_OHA_DH_cat_dom"/>
</dbReference>
<dbReference type="PANTHER" id="PTHR43026:SF1">
    <property type="entry name" value="2-HYDROXYACID DEHYDROGENASE HOMOLOG 1-RELATED"/>
    <property type="match status" value="1"/>
</dbReference>
<dbReference type="Gene3D" id="3.40.50.720">
    <property type="entry name" value="NAD(P)-binding Rossmann-like Domain"/>
    <property type="match status" value="3"/>
</dbReference>
<evidence type="ECO:0008006" key="8">
    <source>
        <dbReference type="Google" id="ProtNLM"/>
    </source>
</evidence>
<dbReference type="AlphaFoldDB" id="A0A2P7QJH1"/>
<organism evidence="6 7">
    <name type="scientific">Allosphingosinicella deserti</name>
    <dbReference type="NCBI Taxonomy" id="2116704"/>
    <lineage>
        <taxon>Bacteria</taxon>
        <taxon>Pseudomonadati</taxon>
        <taxon>Pseudomonadota</taxon>
        <taxon>Alphaproteobacteria</taxon>
        <taxon>Sphingomonadales</taxon>
        <taxon>Sphingomonadaceae</taxon>
        <taxon>Allosphingosinicella</taxon>
    </lineage>
</organism>
<evidence type="ECO:0000313" key="7">
    <source>
        <dbReference type="Proteomes" id="UP000241167"/>
    </source>
</evidence>
<gene>
    <name evidence="6" type="ORF">C7I55_20805</name>
</gene>
<dbReference type="Proteomes" id="UP000241167">
    <property type="component" value="Unassembled WGS sequence"/>
</dbReference>
<dbReference type="Pfam" id="PF02826">
    <property type="entry name" value="2-Hacid_dh_C"/>
    <property type="match status" value="1"/>
</dbReference>
<dbReference type="EMBL" id="PXYI01000007">
    <property type="protein sequence ID" value="PSJ38116.1"/>
    <property type="molecule type" value="Genomic_DNA"/>
</dbReference>
<reference evidence="6 7" key="1">
    <citation type="submission" date="2018-03" db="EMBL/GenBank/DDBJ databases">
        <title>The draft genome of Sphingosinicella sp. GL-C-18.</title>
        <authorList>
            <person name="Liu L."/>
            <person name="Li L."/>
            <person name="Liang L."/>
            <person name="Zhang X."/>
            <person name="Wang T."/>
        </authorList>
    </citation>
    <scope>NUCLEOTIDE SEQUENCE [LARGE SCALE GENOMIC DNA]</scope>
    <source>
        <strain evidence="6 7">GL-C-18</strain>
    </source>
</reference>
<dbReference type="InterPro" id="IPR058205">
    <property type="entry name" value="D-LDH-like"/>
</dbReference>
<sequence length="242" mass="26054">MRVSVFSTKRYDRNHLQVANAAAGAPHELVFLEPHLGASTVMLAAGTEAVCAFVNDLANRTVLTALRDLGVRGIVLRCAGYNNVDLVVAEALGLPVGRVPAYSPYAAAEHAAALILSLNRKIHRAYARVRESNFELDGLIGFDLHGRTAGVVGTGKIGYLGLDVYEEEGDLFFDDLSGEVLQDDAFARLLTFPNVLITGHQAFFTEEALKAIADTTIANLSALERTGLPVHQVRSEQVIAQL</sequence>
<protein>
    <recommendedName>
        <fullName evidence="8">Hydroxyacid dehydrogenase</fullName>
    </recommendedName>
</protein>
<dbReference type="RefSeq" id="WP_106514931.1">
    <property type="nucleotide sequence ID" value="NZ_PXYI01000007.1"/>
</dbReference>
<keyword evidence="3" id="KW-0560">Oxidoreductase</keyword>
<dbReference type="GO" id="GO:0008720">
    <property type="term" value="F:D-lactate dehydrogenase (NAD+) activity"/>
    <property type="evidence" value="ECO:0007669"/>
    <property type="project" value="TreeGrafter"/>
</dbReference>
<feature type="domain" description="D-isomer specific 2-hydroxyacid dehydrogenase catalytic" evidence="4">
    <location>
        <begin position="16"/>
        <end position="233"/>
    </location>
</feature>
<comment type="caution">
    <text evidence="6">The sequence shown here is derived from an EMBL/GenBank/DDBJ whole genome shotgun (WGS) entry which is preliminary data.</text>
</comment>
<evidence type="ECO:0000256" key="3">
    <source>
        <dbReference type="RuleBase" id="RU003719"/>
    </source>
</evidence>
<dbReference type="SUPFAM" id="SSF51735">
    <property type="entry name" value="NAD(P)-binding Rossmann-fold domains"/>
    <property type="match status" value="1"/>
</dbReference>
<keyword evidence="7" id="KW-1185">Reference proteome</keyword>
<evidence type="ECO:0000259" key="4">
    <source>
        <dbReference type="Pfam" id="PF00389"/>
    </source>
</evidence>
<dbReference type="PANTHER" id="PTHR43026">
    <property type="entry name" value="2-HYDROXYACID DEHYDROGENASE HOMOLOG 1-RELATED"/>
    <property type="match status" value="1"/>
</dbReference>
<dbReference type="InterPro" id="IPR036291">
    <property type="entry name" value="NAD(P)-bd_dom_sf"/>
</dbReference>